<comment type="caution">
    <text evidence="3">The sequence shown here is derived from an EMBL/GenBank/DDBJ whole genome shotgun (WGS) entry which is preliminary data.</text>
</comment>
<evidence type="ECO:0000256" key="2">
    <source>
        <dbReference type="PIRSR" id="PIRSR600101-2"/>
    </source>
</evidence>
<keyword evidence="4" id="KW-1185">Reference proteome</keyword>
<feature type="binding site" evidence="2">
    <location>
        <begin position="296"/>
        <end position="298"/>
    </location>
    <ligand>
        <name>L-glutamate</name>
        <dbReference type="ChEBI" id="CHEBI:29985"/>
    </ligand>
</feature>
<dbReference type="EMBL" id="JBICCN010000078">
    <property type="protein sequence ID" value="KAL3096097.1"/>
    <property type="molecule type" value="Genomic_DNA"/>
</dbReference>
<evidence type="ECO:0008006" key="5">
    <source>
        <dbReference type="Google" id="ProtNLM"/>
    </source>
</evidence>
<dbReference type="InterPro" id="IPR029055">
    <property type="entry name" value="Ntn_hydrolases_N"/>
</dbReference>
<gene>
    <name evidence="3" type="ORF">niasHS_005856</name>
</gene>
<dbReference type="InterPro" id="IPR000101">
    <property type="entry name" value="GGT_peptidase"/>
</dbReference>
<sequence length="471" mass="52501">MLNIFYSGYKSVATPGLLHGFWTSFKRFGSGKIAWMDLLMPTVHLLTDGFPVSKLMEKTLETYSEKIINSSHLGMRNHFINPATSDLYKEGEQMRDGILAETLKRLALSHEPLQLFYSANGEIARIIAEEFANNGGFITRKDLHTYRTVVDEQPLLVTSAAEPKLVFCGAKPSSSFAITQLILAVMLKFYPPGSNASIPWHSADYYHRLIESQKRAFAIRHKLGDVKFDKISEEIALNMSKSEMVDEIASEIQRMGATKWADFAESTKEFVPENSGGTTQVIVVDADGNAVSMTSSINKAFGSLIRSPQLGIIWNDHMDDFSQPNRTNYYGLAPSKTNFIEPGKRPMSSMSPLIVYHKENKKVKLAIGASGGTMIPTALSQVLIQLLAFNHSVKEAIDTPRVHNQFTPFVTDFEEEFPQSILQSLRARGHNMTTNSRDFSASVQAVLTDDEGNLVANNDFRKRVHSCPVGY</sequence>
<evidence type="ECO:0000313" key="4">
    <source>
        <dbReference type="Proteomes" id="UP001620645"/>
    </source>
</evidence>
<protein>
    <recommendedName>
        <fullName evidence="5">Gamma-glutamyltransferase</fullName>
    </recommendedName>
</protein>
<dbReference type="Gene3D" id="1.10.246.130">
    <property type="match status" value="1"/>
</dbReference>
<dbReference type="Proteomes" id="UP001620645">
    <property type="component" value="Unassembled WGS sequence"/>
</dbReference>
<feature type="binding site" evidence="2">
    <location>
        <position position="372"/>
    </location>
    <ligand>
        <name>L-glutamate</name>
        <dbReference type="ChEBI" id="CHEBI:29985"/>
    </ligand>
</feature>
<dbReference type="Pfam" id="PF01019">
    <property type="entry name" value="G_glu_transpept"/>
    <property type="match status" value="1"/>
</dbReference>
<dbReference type="PANTHER" id="PTHR11686:SF9">
    <property type="entry name" value="RE13973P"/>
    <property type="match status" value="1"/>
</dbReference>
<dbReference type="Gene3D" id="3.60.20.40">
    <property type="match status" value="1"/>
</dbReference>
<organism evidence="3 4">
    <name type="scientific">Heterodera schachtii</name>
    <name type="common">Sugarbeet cyst nematode worm</name>
    <name type="synonym">Tylenchus schachtii</name>
    <dbReference type="NCBI Taxonomy" id="97005"/>
    <lineage>
        <taxon>Eukaryota</taxon>
        <taxon>Metazoa</taxon>
        <taxon>Ecdysozoa</taxon>
        <taxon>Nematoda</taxon>
        <taxon>Chromadorea</taxon>
        <taxon>Rhabditida</taxon>
        <taxon>Tylenchina</taxon>
        <taxon>Tylenchomorpha</taxon>
        <taxon>Tylenchoidea</taxon>
        <taxon>Heteroderidae</taxon>
        <taxon>Heteroderinae</taxon>
        <taxon>Heterodera</taxon>
    </lineage>
</organism>
<accession>A0ABD2JZP0</accession>
<feature type="binding site" evidence="2">
    <location>
        <position position="320"/>
    </location>
    <ligand>
        <name>L-glutamate</name>
        <dbReference type="ChEBI" id="CHEBI:29985"/>
    </ligand>
</feature>
<evidence type="ECO:0000256" key="1">
    <source>
        <dbReference type="PIRSR" id="PIRSR600101-1"/>
    </source>
</evidence>
<reference evidence="3 4" key="1">
    <citation type="submission" date="2024-10" db="EMBL/GenBank/DDBJ databases">
        <authorList>
            <person name="Kim D."/>
        </authorList>
    </citation>
    <scope>NUCLEOTIDE SEQUENCE [LARGE SCALE GENOMIC DNA]</scope>
    <source>
        <strain evidence="3">Taebaek</strain>
    </source>
</reference>
<proteinExistence type="predicted"/>
<dbReference type="InterPro" id="IPR043137">
    <property type="entry name" value="GGT_ssub_C"/>
</dbReference>
<feature type="binding site" evidence="2">
    <location>
        <begin position="348"/>
        <end position="349"/>
    </location>
    <ligand>
        <name>L-glutamate</name>
        <dbReference type="ChEBI" id="CHEBI:29985"/>
    </ligand>
</feature>
<dbReference type="FunFam" id="3.60.20.40:FF:000009">
    <property type="entry name" value="Predicted protein"/>
    <property type="match status" value="1"/>
</dbReference>
<name>A0ABD2JZP0_HETSC</name>
<dbReference type="InterPro" id="IPR043138">
    <property type="entry name" value="GGT_lsub"/>
</dbReference>
<dbReference type="PRINTS" id="PR01210">
    <property type="entry name" value="GGTRANSPTASE"/>
</dbReference>
<feature type="active site" description="Nucleophile" evidence="1">
    <location>
        <position position="278"/>
    </location>
</feature>
<dbReference type="SUPFAM" id="SSF56235">
    <property type="entry name" value="N-terminal nucleophile aminohydrolases (Ntn hydrolases)"/>
    <property type="match status" value="1"/>
</dbReference>
<evidence type="ECO:0000313" key="3">
    <source>
        <dbReference type="EMBL" id="KAL3096097.1"/>
    </source>
</evidence>
<dbReference type="PANTHER" id="PTHR11686">
    <property type="entry name" value="GAMMA GLUTAMYL TRANSPEPTIDASE"/>
    <property type="match status" value="1"/>
</dbReference>
<dbReference type="AlphaFoldDB" id="A0ABD2JZP0"/>